<reference evidence="2" key="1">
    <citation type="journal article" date="2011" name="Nature">
        <title>Genome sequence and analysis of the tuber crop potato.</title>
        <authorList>
            <consortium name="The Potato Genome Sequencing Consortium"/>
        </authorList>
    </citation>
    <scope>NUCLEOTIDE SEQUENCE [LARGE SCALE GENOMIC DNA]</scope>
    <source>
        <strain evidence="2">cv. DM1-3 516 R44</strain>
    </source>
</reference>
<dbReference type="Gramene" id="PGSC0003DMT400083804">
    <property type="protein sequence ID" value="PGSC0003DMT400083804"/>
    <property type="gene ID" value="PGSC0003DMG400033602"/>
</dbReference>
<proteinExistence type="predicted"/>
<keyword evidence="2" id="KW-1185">Reference proteome</keyword>
<dbReference type="AlphaFoldDB" id="M1D761"/>
<organism evidence="1 2">
    <name type="scientific">Solanum tuberosum</name>
    <name type="common">Potato</name>
    <dbReference type="NCBI Taxonomy" id="4113"/>
    <lineage>
        <taxon>Eukaryota</taxon>
        <taxon>Viridiplantae</taxon>
        <taxon>Streptophyta</taxon>
        <taxon>Embryophyta</taxon>
        <taxon>Tracheophyta</taxon>
        <taxon>Spermatophyta</taxon>
        <taxon>Magnoliopsida</taxon>
        <taxon>eudicotyledons</taxon>
        <taxon>Gunneridae</taxon>
        <taxon>Pentapetalae</taxon>
        <taxon>asterids</taxon>
        <taxon>lamiids</taxon>
        <taxon>Solanales</taxon>
        <taxon>Solanaceae</taxon>
        <taxon>Solanoideae</taxon>
        <taxon>Solaneae</taxon>
        <taxon>Solanum</taxon>
    </lineage>
</organism>
<dbReference type="HOGENOM" id="CLU_2175496_0_0_1"/>
<evidence type="ECO:0000313" key="1">
    <source>
        <dbReference type="EnsemblPlants" id="PGSC0003DMT400083804"/>
    </source>
</evidence>
<sequence length="110" mass="13319">MKLIIQNNSLKGILMTKEQYVCLYPAHDRQEKQNTAMEVTQVQLPKKAVTHNKIERFFKKQSYSERKMQYKVHNVLEVLQQLQAMVNESKIFLPKKRRRRRRITLEKIVY</sequence>
<evidence type="ECO:0000313" key="2">
    <source>
        <dbReference type="Proteomes" id="UP000011115"/>
    </source>
</evidence>
<dbReference type="PaxDb" id="4113-PGSC0003DMT400083804"/>
<dbReference type="InParanoid" id="M1D761"/>
<accession>M1D761</accession>
<dbReference type="Proteomes" id="UP000011115">
    <property type="component" value="Unassembled WGS sequence"/>
</dbReference>
<reference evidence="1" key="2">
    <citation type="submission" date="2015-06" db="UniProtKB">
        <authorList>
            <consortium name="EnsemblPlants"/>
        </authorList>
    </citation>
    <scope>IDENTIFICATION</scope>
    <source>
        <strain evidence="1">DM1-3 516 R44</strain>
    </source>
</reference>
<name>M1D761_SOLTU</name>
<protein>
    <submittedName>
        <fullName evidence="1">Uncharacterized protein</fullName>
    </submittedName>
</protein>
<dbReference type="EnsemblPlants" id="PGSC0003DMT400083804">
    <property type="protein sequence ID" value="PGSC0003DMT400083804"/>
    <property type="gene ID" value="PGSC0003DMG400033602"/>
</dbReference>